<feature type="binding site" evidence="9">
    <location>
        <position position="61"/>
    </location>
    <ligand>
        <name>(R)-pantoate</name>
        <dbReference type="ChEBI" id="CHEBI:15980"/>
    </ligand>
</feature>
<dbReference type="PANTHER" id="PTHR21299:SF1">
    <property type="entry name" value="PANTOATE--BETA-ALANINE LIGASE"/>
    <property type="match status" value="1"/>
</dbReference>
<dbReference type="InterPro" id="IPR003721">
    <property type="entry name" value="Pantoate_ligase"/>
</dbReference>
<evidence type="ECO:0000256" key="5">
    <source>
        <dbReference type="ARBA" id="ARBA00022655"/>
    </source>
</evidence>
<keyword evidence="6 9" id="KW-0547">Nucleotide-binding</keyword>
<dbReference type="FunFam" id="3.40.50.620:FF:000013">
    <property type="entry name" value="Pantothenate synthetase"/>
    <property type="match status" value="1"/>
</dbReference>
<gene>
    <name evidence="9 10" type="primary">panC</name>
    <name evidence="10" type="ORF">P5X88_03145</name>
</gene>
<protein>
    <recommendedName>
        <fullName evidence="9">Pantothenate synthetase</fullName>
        <shortName evidence="9">PS</shortName>
        <ecNumber evidence="9">6.3.2.1</ecNumber>
    </recommendedName>
    <alternativeName>
        <fullName evidence="9">Pantoate--beta-alanine ligase</fullName>
    </alternativeName>
    <alternativeName>
        <fullName evidence="9">Pantoate-activating enzyme</fullName>
    </alternativeName>
</protein>
<evidence type="ECO:0000256" key="1">
    <source>
        <dbReference type="ARBA" id="ARBA00004990"/>
    </source>
</evidence>
<organism evidence="10 11">
    <name type="scientific">Heyndrickxia oleronia</name>
    <dbReference type="NCBI Taxonomy" id="38875"/>
    <lineage>
        <taxon>Bacteria</taxon>
        <taxon>Bacillati</taxon>
        <taxon>Bacillota</taxon>
        <taxon>Bacilli</taxon>
        <taxon>Bacillales</taxon>
        <taxon>Bacillaceae</taxon>
        <taxon>Heyndrickxia</taxon>
    </lineage>
</organism>
<dbReference type="RefSeq" id="WP_280615763.1">
    <property type="nucleotide sequence ID" value="NZ_JAROYP010000002.1"/>
</dbReference>
<dbReference type="InterPro" id="IPR004821">
    <property type="entry name" value="Cyt_trans-like"/>
</dbReference>
<evidence type="ECO:0000256" key="7">
    <source>
        <dbReference type="ARBA" id="ARBA00022840"/>
    </source>
</evidence>
<keyword evidence="3 9" id="KW-0963">Cytoplasm</keyword>
<feature type="binding site" evidence="9">
    <location>
        <begin position="184"/>
        <end position="187"/>
    </location>
    <ligand>
        <name>ATP</name>
        <dbReference type="ChEBI" id="CHEBI:30616"/>
    </ligand>
</feature>
<dbReference type="EC" id="6.3.2.1" evidence="9"/>
<dbReference type="InterPro" id="IPR042176">
    <property type="entry name" value="Pantoate_ligase_C"/>
</dbReference>
<dbReference type="GO" id="GO:0005829">
    <property type="term" value="C:cytosol"/>
    <property type="evidence" value="ECO:0007669"/>
    <property type="project" value="TreeGrafter"/>
</dbReference>
<evidence type="ECO:0000313" key="10">
    <source>
        <dbReference type="EMBL" id="MDH5159915.1"/>
    </source>
</evidence>
<dbReference type="AlphaFoldDB" id="A0AAW6SRN2"/>
<comment type="function">
    <text evidence="9">Catalyzes the condensation of pantoate with beta-alanine in an ATP-dependent reaction via a pantoyl-adenylate intermediate.</text>
</comment>
<evidence type="ECO:0000256" key="8">
    <source>
        <dbReference type="ARBA" id="ARBA00048258"/>
    </source>
</evidence>
<dbReference type="HAMAP" id="MF_00158">
    <property type="entry name" value="PanC"/>
    <property type="match status" value="1"/>
</dbReference>
<dbReference type="NCBIfam" id="TIGR00018">
    <property type="entry name" value="panC"/>
    <property type="match status" value="1"/>
</dbReference>
<comment type="pathway">
    <text evidence="1 9">Cofactor biosynthesis; (R)-pantothenate biosynthesis; (R)-pantothenate from (R)-pantoate and beta-alanine: step 1/1.</text>
</comment>
<feature type="binding site" evidence="9">
    <location>
        <begin position="147"/>
        <end position="150"/>
    </location>
    <ligand>
        <name>ATP</name>
        <dbReference type="ChEBI" id="CHEBI:30616"/>
    </ligand>
</feature>
<dbReference type="Pfam" id="PF02569">
    <property type="entry name" value="Pantoate_ligase"/>
    <property type="match status" value="1"/>
</dbReference>
<dbReference type="PANTHER" id="PTHR21299">
    <property type="entry name" value="CYTIDYLATE KINASE/PANTOATE-BETA-ALANINE LIGASE"/>
    <property type="match status" value="1"/>
</dbReference>
<accession>A0AAW6SRN2</accession>
<keyword evidence="4 9" id="KW-0436">Ligase</keyword>
<reference evidence="10" key="1">
    <citation type="submission" date="2023-03" db="EMBL/GenBank/DDBJ databases">
        <title>Bacterial isolates from washroom surfaces on a university campus.</title>
        <authorList>
            <person name="Holman D.B."/>
            <person name="Gzyl K.E."/>
            <person name="Taheri A.E."/>
        </authorList>
    </citation>
    <scope>NUCLEOTIDE SEQUENCE</scope>
    <source>
        <strain evidence="10">RD03</strain>
    </source>
</reference>
<feature type="binding site" evidence="9">
    <location>
        <begin position="30"/>
        <end position="37"/>
    </location>
    <ligand>
        <name>ATP</name>
        <dbReference type="ChEBI" id="CHEBI:30616"/>
    </ligand>
</feature>
<dbReference type="SUPFAM" id="SSF52374">
    <property type="entry name" value="Nucleotidylyl transferase"/>
    <property type="match status" value="1"/>
</dbReference>
<dbReference type="Gene3D" id="3.30.1300.10">
    <property type="entry name" value="Pantoate-beta-alanine ligase, C-terminal domain"/>
    <property type="match status" value="1"/>
</dbReference>
<feature type="binding site" evidence="9">
    <location>
        <position position="153"/>
    </location>
    <ligand>
        <name>(R)-pantoate</name>
        <dbReference type="ChEBI" id="CHEBI:15980"/>
    </ligand>
</feature>
<evidence type="ECO:0000256" key="9">
    <source>
        <dbReference type="HAMAP-Rule" id="MF_00158"/>
    </source>
</evidence>
<dbReference type="GO" id="GO:0004592">
    <property type="term" value="F:pantoate-beta-alanine ligase activity"/>
    <property type="evidence" value="ECO:0007669"/>
    <property type="project" value="UniProtKB-UniRule"/>
</dbReference>
<comment type="caution">
    <text evidence="9">Lacks conserved residue(s) required for the propagation of feature annotation.</text>
</comment>
<feature type="binding site" evidence="9">
    <location>
        <position position="61"/>
    </location>
    <ligand>
        <name>beta-alanine</name>
        <dbReference type="ChEBI" id="CHEBI:57966"/>
    </ligand>
</feature>
<dbReference type="Gene3D" id="3.40.50.620">
    <property type="entry name" value="HUPs"/>
    <property type="match status" value="1"/>
</dbReference>
<proteinExistence type="inferred from homology"/>
<comment type="subunit">
    <text evidence="9">Homodimer.</text>
</comment>
<comment type="caution">
    <text evidence="10">The sequence shown here is derived from an EMBL/GenBank/DDBJ whole genome shotgun (WGS) entry which is preliminary data.</text>
</comment>
<dbReference type="GO" id="GO:0005524">
    <property type="term" value="F:ATP binding"/>
    <property type="evidence" value="ECO:0007669"/>
    <property type="project" value="UniProtKB-KW"/>
</dbReference>
<keyword evidence="7 9" id="KW-0067">ATP-binding</keyword>
<comment type="similarity">
    <text evidence="2 9">Belongs to the pantothenate synthetase family.</text>
</comment>
<keyword evidence="5 9" id="KW-0566">Pantothenate biosynthesis</keyword>
<dbReference type="NCBIfam" id="TIGR00125">
    <property type="entry name" value="cyt_tran_rel"/>
    <property type="match status" value="1"/>
</dbReference>
<dbReference type="InterPro" id="IPR014729">
    <property type="entry name" value="Rossmann-like_a/b/a_fold"/>
</dbReference>
<sequence length="282" mass="31696">MKLVTDRTTISKIVKEHRQKHETIGFVPTMGYLHEGHLALVEKAKEQNDIVIMSIFVNPTQFGPNEDFDSYPRDLAHDQRLAEAAGVDYIFAPSVEEMYPNKMNNQITVAERAGVLCGRSRPGHFDGVVTILLKLFSLIMPERAYFGKKDAQQIAVIDGLVQDFFLPIQIIAVETNRELDGLAKSSRNVFLSDSERVEAKELYKSLTKAKTAINSGEKSKKRIIEMVIDHLQLNTSGEIDYVEIYSYPSLKGLDVIEGKVIIAIAVKFSKARLIDNLILDVQ</sequence>
<evidence type="ECO:0000313" key="11">
    <source>
        <dbReference type="Proteomes" id="UP001159179"/>
    </source>
</evidence>
<feature type="active site" description="Proton donor" evidence="9">
    <location>
        <position position="37"/>
    </location>
</feature>
<comment type="miscellaneous">
    <text evidence="9">The reaction proceeds by a bi uni uni bi ping pong mechanism.</text>
</comment>
<dbReference type="FunFam" id="3.30.1300.10:FF:000001">
    <property type="entry name" value="Pantothenate synthetase"/>
    <property type="match status" value="1"/>
</dbReference>
<evidence type="ECO:0000256" key="6">
    <source>
        <dbReference type="ARBA" id="ARBA00022741"/>
    </source>
</evidence>
<dbReference type="EMBL" id="JAROYP010000002">
    <property type="protein sequence ID" value="MDH5159915.1"/>
    <property type="molecule type" value="Genomic_DNA"/>
</dbReference>
<dbReference type="CDD" id="cd00560">
    <property type="entry name" value="PanC"/>
    <property type="match status" value="1"/>
</dbReference>
<name>A0AAW6SRN2_9BACI</name>
<evidence type="ECO:0000256" key="4">
    <source>
        <dbReference type="ARBA" id="ARBA00022598"/>
    </source>
</evidence>
<evidence type="ECO:0000256" key="3">
    <source>
        <dbReference type="ARBA" id="ARBA00022490"/>
    </source>
</evidence>
<evidence type="ECO:0000256" key="2">
    <source>
        <dbReference type="ARBA" id="ARBA00009256"/>
    </source>
</evidence>
<dbReference type="GO" id="GO:0015940">
    <property type="term" value="P:pantothenate biosynthetic process"/>
    <property type="evidence" value="ECO:0007669"/>
    <property type="project" value="UniProtKB-UniRule"/>
</dbReference>
<comment type="subcellular location">
    <subcellularLocation>
        <location evidence="9">Cytoplasm</location>
    </subcellularLocation>
</comment>
<comment type="catalytic activity">
    <reaction evidence="8 9">
        <text>(R)-pantoate + beta-alanine + ATP = (R)-pantothenate + AMP + diphosphate + H(+)</text>
        <dbReference type="Rhea" id="RHEA:10912"/>
        <dbReference type="ChEBI" id="CHEBI:15378"/>
        <dbReference type="ChEBI" id="CHEBI:15980"/>
        <dbReference type="ChEBI" id="CHEBI:29032"/>
        <dbReference type="ChEBI" id="CHEBI:30616"/>
        <dbReference type="ChEBI" id="CHEBI:33019"/>
        <dbReference type="ChEBI" id="CHEBI:57966"/>
        <dbReference type="ChEBI" id="CHEBI:456215"/>
        <dbReference type="EC" id="6.3.2.1"/>
    </reaction>
</comment>
<dbReference type="Proteomes" id="UP001159179">
    <property type="component" value="Unassembled WGS sequence"/>
</dbReference>